<comment type="subcellular location">
    <subcellularLocation>
        <location evidence="1">Cell junction</location>
    </subcellularLocation>
    <subcellularLocation>
        <location evidence="2">Cell projection</location>
        <location evidence="2">Axon</location>
    </subcellularLocation>
    <subcellularLocation>
        <location evidence="21">Postsynaptic cell membrane</location>
        <topology evidence="21">Multi-pass membrane protein</topology>
    </subcellularLocation>
</comment>
<comment type="subunit">
    <text evidence="26">Heterodimer of 2 chains generated by proteolytic processing; the large extracellular N-terminal fragment and the membrane-bound C-terminal fragment predominantly remain associated and non-covalently linked. Interacts (via olfactomedin-like domain) with FLRT1 (via extracellular domain). Interacts (via olfactomedin-like domain) with FLRT2 (via extracellular domain). Interacts (via olfactomedin-like domain) with FLRT3 (via extracellular domain); the interaction is direct. Interacts (via extracellular domain) with TENM1. Interacts (via extracellular domain) with TENM2. Interacts (via extracellular domain) with TENM3. Identified in a complex with FLRT3 and UNC5B; does not interact with UNC5B by itself. Identified in a complex with FLRT3 and UNC5D; does not interact with UNC5D by itself.</text>
</comment>
<dbReference type="CTD" id="23284"/>
<evidence type="ECO:0000256" key="29">
    <source>
        <dbReference type="SAM" id="Phobius"/>
    </source>
</evidence>
<dbReference type="InterPro" id="IPR003112">
    <property type="entry name" value="Olfac-like_dom"/>
</dbReference>
<reference evidence="37" key="1">
    <citation type="submission" date="2025-08" db="UniProtKB">
        <authorList>
            <consortium name="RefSeq"/>
        </authorList>
    </citation>
    <scope>IDENTIFICATION</scope>
    <source>
        <tissue evidence="37">Epidermis and Blubber</tissue>
    </source>
</reference>
<dbReference type="GO" id="GO:0030246">
    <property type="term" value="F:carbohydrate binding"/>
    <property type="evidence" value="ECO:0007669"/>
    <property type="project" value="UniProtKB-KW"/>
</dbReference>
<evidence type="ECO:0000256" key="22">
    <source>
        <dbReference type="ARBA" id="ARBA00070289"/>
    </source>
</evidence>
<dbReference type="PANTHER" id="PTHR12011:SF60">
    <property type="entry name" value="ADHESION G PROTEIN-COUPLED RECEPTOR L3"/>
    <property type="match status" value="1"/>
</dbReference>
<feature type="compositionally biased region" description="Polar residues" evidence="28">
    <location>
        <begin position="523"/>
        <end position="540"/>
    </location>
</feature>
<dbReference type="InterPro" id="IPR043159">
    <property type="entry name" value="Lectin_gal-bd_sf"/>
</dbReference>
<evidence type="ECO:0000259" key="33">
    <source>
        <dbReference type="PROSITE" id="PS50228"/>
    </source>
</evidence>
<evidence type="ECO:0000256" key="2">
    <source>
        <dbReference type="ARBA" id="ARBA00004489"/>
    </source>
</evidence>
<feature type="region of interest" description="Disordered" evidence="28">
    <location>
        <begin position="495"/>
        <end position="541"/>
    </location>
</feature>
<dbReference type="PROSITE" id="PS50228">
    <property type="entry name" value="SUEL_LECTIN"/>
    <property type="match status" value="1"/>
</dbReference>
<dbReference type="GO" id="GO:0005509">
    <property type="term" value="F:calcium ion binding"/>
    <property type="evidence" value="ECO:0007669"/>
    <property type="project" value="UniProtKB-ARBA"/>
</dbReference>
<dbReference type="FunFam" id="1.20.1070.10:FF:000011">
    <property type="entry name" value="Adhesion G protein-coupled receptor L2"/>
    <property type="match status" value="1"/>
</dbReference>
<keyword evidence="6 29" id="KW-0812">Transmembrane</keyword>
<evidence type="ECO:0000256" key="26">
    <source>
        <dbReference type="ARBA" id="ARBA00093538"/>
    </source>
</evidence>
<feature type="transmembrane region" description="Helical" evidence="29">
    <location>
        <begin position="994"/>
        <end position="1016"/>
    </location>
</feature>
<dbReference type="InterPro" id="IPR046338">
    <property type="entry name" value="GAIN_dom_sf"/>
</dbReference>
<dbReference type="PROSITE" id="PS00650">
    <property type="entry name" value="G_PROTEIN_RECEP_F2_2"/>
    <property type="match status" value="1"/>
</dbReference>
<dbReference type="GO" id="GO:0070161">
    <property type="term" value="C:anchoring junction"/>
    <property type="evidence" value="ECO:0007669"/>
    <property type="project" value="UniProtKB-SubCell"/>
</dbReference>
<dbReference type="CDD" id="cd22846">
    <property type="entry name" value="Gal_Rha_Lectin_LPHN3"/>
    <property type="match status" value="1"/>
</dbReference>
<evidence type="ECO:0000256" key="11">
    <source>
        <dbReference type="ARBA" id="ARBA00022989"/>
    </source>
</evidence>
<proteinExistence type="inferred from homology"/>
<evidence type="ECO:0000256" key="24">
    <source>
        <dbReference type="ARBA" id="ARBA00093322"/>
    </source>
</evidence>
<evidence type="ECO:0000313" key="36">
    <source>
        <dbReference type="Proteomes" id="UP000694857"/>
    </source>
</evidence>
<gene>
    <name evidence="37" type="primary">ADGRL3</name>
</gene>
<dbReference type="Gene3D" id="1.25.40.610">
    <property type="match status" value="1"/>
</dbReference>
<evidence type="ECO:0000259" key="35">
    <source>
        <dbReference type="PROSITE" id="PS51132"/>
    </source>
</evidence>
<feature type="domain" description="SUEL-type lectin" evidence="33">
    <location>
        <begin position="109"/>
        <end position="198"/>
    </location>
</feature>
<evidence type="ECO:0000256" key="1">
    <source>
        <dbReference type="ARBA" id="ARBA00004282"/>
    </source>
</evidence>
<dbReference type="Proteomes" id="UP000694857">
    <property type="component" value="Chromosome 5"/>
</dbReference>
<evidence type="ECO:0000256" key="12">
    <source>
        <dbReference type="ARBA" id="ARBA00023018"/>
    </source>
</evidence>
<evidence type="ECO:0000256" key="6">
    <source>
        <dbReference type="ARBA" id="ARBA00022692"/>
    </source>
</evidence>
<evidence type="ECO:0000256" key="5">
    <source>
        <dbReference type="ARBA" id="ARBA00022553"/>
    </source>
</evidence>
<evidence type="ECO:0000256" key="21">
    <source>
        <dbReference type="ARBA" id="ARBA00034104"/>
    </source>
</evidence>
<feature type="transmembrane region" description="Helical" evidence="29">
    <location>
        <begin position="1150"/>
        <end position="1173"/>
    </location>
</feature>
<dbReference type="PANTHER" id="PTHR12011">
    <property type="entry name" value="ADHESION G-PROTEIN COUPLED RECEPTOR"/>
    <property type="match status" value="1"/>
</dbReference>
<dbReference type="FunFam" id="2.60.120.740:FF:000001">
    <property type="entry name" value="Adhesion G protein-coupled receptor L2"/>
    <property type="match status" value="1"/>
</dbReference>
<feature type="domain" description="G-protein coupled receptors family 2 profile 2" evidence="34">
    <location>
        <begin position="933"/>
        <end position="1174"/>
    </location>
</feature>
<evidence type="ECO:0000256" key="4">
    <source>
        <dbReference type="ARBA" id="ARBA00022475"/>
    </source>
</evidence>
<comment type="subunit">
    <text evidence="25">Interacts (via PDZ-binding motif) with SHANK3. Interacts (via PDZ-binding motif) with DLG4.</text>
</comment>
<evidence type="ECO:0000256" key="30">
    <source>
        <dbReference type="SAM" id="SignalP"/>
    </source>
</evidence>
<feature type="transmembrane region" description="Helical" evidence="29">
    <location>
        <begin position="970"/>
        <end position="988"/>
    </location>
</feature>
<evidence type="ECO:0000256" key="20">
    <source>
        <dbReference type="ARBA" id="ARBA00023273"/>
    </source>
</evidence>
<dbReference type="GO" id="GO:0007166">
    <property type="term" value="P:cell surface receptor signaling pathway"/>
    <property type="evidence" value="ECO:0007669"/>
    <property type="project" value="InterPro"/>
</dbReference>
<dbReference type="SMART" id="SM00284">
    <property type="entry name" value="OLF"/>
    <property type="match status" value="1"/>
</dbReference>
<keyword evidence="19" id="KW-0628">Postsynaptic cell membrane</keyword>
<dbReference type="Gene3D" id="4.10.1240.10">
    <property type="entry name" value="GPCR, family 2, extracellular hormone receptor domain"/>
    <property type="match status" value="1"/>
</dbReference>
<dbReference type="PROSITE" id="PS50227">
    <property type="entry name" value="G_PROTEIN_RECEP_F2_3"/>
    <property type="match status" value="1"/>
</dbReference>
<keyword evidence="17" id="KW-0325">Glycoprotein</keyword>
<dbReference type="PROSITE" id="PS50261">
    <property type="entry name" value="G_PROTEIN_RECEP_F2_4"/>
    <property type="match status" value="1"/>
</dbReference>
<keyword evidence="36" id="KW-1185">Reference proteome</keyword>
<keyword evidence="7" id="KW-0479">Metal-binding</keyword>
<dbReference type="GO" id="GO:0007189">
    <property type="term" value="P:adenylate cyclase-activating G protein-coupled receptor signaling pathway"/>
    <property type="evidence" value="ECO:0007669"/>
    <property type="project" value="TreeGrafter"/>
</dbReference>
<feature type="domain" description="GAIN-B" evidence="31">
    <location>
        <begin position="744"/>
        <end position="923"/>
    </location>
</feature>
<evidence type="ECO:0000256" key="27">
    <source>
        <dbReference type="PROSITE-ProRule" id="PRU00446"/>
    </source>
</evidence>
<dbReference type="GO" id="GO:0098742">
    <property type="term" value="P:cell-cell adhesion via plasma-membrane adhesion molecules"/>
    <property type="evidence" value="ECO:0007669"/>
    <property type="project" value="UniProtKB-ARBA"/>
</dbReference>
<dbReference type="Pfam" id="PF01825">
    <property type="entry name" value="GPS"/>
    <property type="match status" value="1"/>
</dbReference>
<dbReference type="FunFam" id="2.60.220.50:FF:000001">
    <property type="entry name" value="Adhesion G protein-coupled receptor L2"/>
    <property type="match status" value="1"/>
</dbReference>
<dbReference type="InterPro" id="IPR000832">
    <property type="entry name" value="GPCR_2_secretin-like"/>
</dbReference>
<evidence type="ECO:0000256" key="19">
    <source>
        <dbReference type="ARBA" id="ARBA00023257"/>
    </source>
</evidence>
<keyword evidence="9" id="KW-0430">Lectin</keyword>
<evidence type="ECO:0000256" key="18">
    <source>
        <dbReference type="ARBA" id="ARBA00023224"/>
    </source>
</evidence>
<feature type="signal peptide" evidence="30">
    <location>
        <begin position="1"/>
        <end position="25"/>
    </location>
</feature>
<dbReference type="SMART" id="SM00008">
    <property type="entry name" value="HormR"/>
    <property type="match status" value="1"/>
</dbReference>
<dbReference type="InterPro" id="IPR000922">
    <property type="entry name" value="Lectin_gal-bd_dom"/>
</dbReference>
<dbReference type="InterPro" id="IPR057244">
    <property type="entry name" value="GAIN_B"/>
</dbReference>
<evidence type="ECO:0000256" key="28">
    <source>
        <dbReference type="SAM" id="MobiDB-lite"/>
    </source>
</evidence>
<feature type="transmembrane region" description="Helical" evidence="29">
    <location>
        <begin position="1037"/>
        <end position="1057"/>
    </location>
</feature>
<evidence type="ECO:0000256" key="23">
    <source>
        <dbReference type="ARBA" id="ARBA00082929"/>
    </source>
</evidence>
<dbReference type="CDD" id="cd16005">
    <property type="entry name" value="7tmB2_Latrophilin-3"/>
    <property type="match status" value="1"/>
</dbReference>
<dbReference type="InterPro" id="IPR017981">
    <property type="entry name" value="GPCR_2-like_7TM"/>
</dbReference>
<comment type="function">
    <text evidence="24">Orphan adhesion G-protein coupled receptor (aGPCR), which mediates synapse specificity. Ligand binding causes a conformation change that triggers signaling via guanine nucleotide-binding proteins (G proteins) and modulates the activity of downstream effectors, such as adenylate cyclase. Isoform 1 is specifically coupled to G(s) G proteins and mediates activation of adenylate cyclase activity. Following G-protein coupled receptor activation, undergoes liquid-liquid phase transition, associates with (1) cell adhesion molecules that are expressed at the surface of adjacent cells, as well as (2) PDZ-containing proteins, such as SHANK3 and DLG4, in the cytoplasm to direct synapse formation.</text>
</comment>
<keyword evidence="18" id="KW-0807">Transducer</keyword>
<feature type="domain" description="Olfactomedin-like" evidence="35">
    <location>
        <begin position="203"/>
        <end position="462"/>
    </location>
</feature>
<keyword evidence="8 30" id="KW-0732">Signal</keyword>
<dbReference type="Gene3D" id="2.60.120.740">
    <property type="match status" value="1"/>
</dbReference>
<dbReference type="FunFam" id="1.25.40.610:FF:000003">
    <property type="entry name" value="adhesion G protein-coupled receptor L3"/>
    <property type="match status" value="1"/>
</dbReference>
<evidence type="ECO:0000256" key="14">
    <source>
        <dbReference type="ARBA" id="ARBA00023136"/>
    </source>
</evidence>
<evidence type="ECO:0000256" key="15">
    <source>
        <dbReference type="ARBA" id="ARBA00023157"/>
    </source>
</evidence>
<dbReference type="GO" id="GO:0004930">
    <property type="term" value="F:G protein-coupled receptor activity"/>
    <property type="evidence" value="ECO:0007669"/>
    <property type="project" value="UniProtKB-KW"/>
</dbReference>
<dbReference type="Pfam" id="PF00002">
    <property type="entry name" value="7tm_2"/>
    <property type="match status" value="1"/>
</dbReference>
<evidence type="ECO:0000256" key="8">
    <source>
        <dbReference type="ARBA" id="ARBA00022729"/>
    </source>
</evidence>
<dbReference type="InterPro" id="IPR001879">
    <property type="entry name" value="GPCR_2_extracellular_dom"/>
</dbReference>
<dbReference type="Pfam" id="PF02191">
    <property type="entry name" value="OLF"/>
    <property type="match status" value="1"/>
</dbReference>
<keyword evidence="10" id="KW-0965">Cell junction</keyword>
<keyword evidence="16 37" id="KW-0675">Receptor</keyword>
<sequence>MPENTTMWPSQLLVFMMLLAPIVHGGKHSERHPALAAPLRHAERSPGGALPPRHLLQQPAAERATAHRGQGPRGAARGVRGPGAQGAQISAQAFSRAPIPMAVVRRELSCESYPIELRCPGTDVIMIESANYGRTDDKICDSDPAQMENIRCYLPDAYKIMSQRCNNRTQCAVVAGPDVFPDPCPGTYKYLEVQYECVPYIFLCPGLLKGVYQSEHLFESDHQSGAWCKDPLQASDKIYYMPWTPYRTDTLTEYSSKDDFIAGRPTTTYKLPHRVDGTGFVVYDGALFFNKERTRNIVKFDLRTRIKSGEAIIANANYHDTSPYRWGGKSDIDLAVDENGLWVIYATEQNNGKIVISQLNPYTLRIEGTWDTAYDKRSASNAFMICGILYVVKSVYEDDDNEATGNKIDYIYNTDQSKDSLVDVPFPNSYQYIAAVDYNPRDNLLYVWNNYHVVKYSLDFGPLDSRSGQAHHGQVPYISPPIHLDSELERPPVRDISTAGPLGTGSTTTSTTLRTTTWSPGRSTTPSVSGRRNRNTSTPSPAVEVLDDITTHLPSGSSQIPALEESCEAVEAREIMWFKTRQGQMAKQPCPAGTIGVSTYLCLAPDGIWDPQGPDLSNCSSPWVSHITQKLKSGETAANIARELAEQTRNHLNAGDITYSVRAMDQLVGLLDVQLRNLTPGGKDSAARSLNKAMVETVNNLLQPQALNAWRDLTTSDQLRAATMLLDTVEESAFVLADNLLKTDIVRENTDNIQLEVARLSTEGNLEDLKFPENMGHGSTIQLSANTLKQNGRNGEIRVAFVLYNNLGPYLSTENASMKLGTEAMSTNHSVIVNSPVITAAINKEFSNKVYLADPVVFTVKHIKQSEENFNPNCSFWSYSKRTMTGYWSTQGCRLLTTNKTHTTCSCNHLTNFAVLMAHVEVKHSDAVHDLLLDVITWVGILLSLVCLLICIFTFCFFRGLQSDRNTIHKNLCISLFVAELLFLIGINRTDQPIACAVFAALLHFFFLAAFTWMFLEGVQLYIMLVEVFESEHSRRKYFYLVGYGMPALIVAVSAAVDYRSYGTDKVCWLRLDTYFIWSFIGPATLIIMLNVIFLGIALYKMFHHTAILKPESGCLDNIKSWVIGAIALLCLLGLTWAFGLMYINESTVIMAYLFTIFNSLQGMFIFIFHCVLQKKVRKEYGKCLRTHCCSGKSTESSIGSGKTSGSRTPGRYSAGSQSRIRRMWNDTVRKQSESSFITGDINSSASLNREGLLNNARDTSVMDTLPLNGNHGNSYSIASGEYLSNCVQIIDRGYNHNETALEKKILKELTSNYIPSYLNNHERSSEQNRNLMNKLVNNLGSGSEDDAIVLDDATSFNHEESLGLELIHEESDAPLLPPRVYSTENHQPHHYTRRRIPQDHSESFFPLLTNEHTEDLQSPHRDSLYTSMPALAGVPAAESVTTSTQTEPPPAKCGDAEDVYYKSMPNLGSRNHIHQLHTYYQLGRGSSDGFIVPPNKDGTPPEGSSKGPAHLVTSL</sequence>
<keyword evidence="12" id="KW-0770">Synapse</keyword>
<dbReference type="Gene3D" id="2.60.220.50">
    <property type="match status" value="1"/>
</dbReference>
<dbReference type="GeneID" id="118895744"/>
<keyword evidence="5" id="KW-0597">Phosphoprotein</keyword>
<keyword evidence="11 29" id="KW-1133">Transmembrane helix</keyword>
<feature type="compositionally biased region" description="Low complexity" evidence="28">
    <location>
        <begin position="497"/>
        <end position="522"/>
    </location>
</feature>
<keyword evidence="20" id="KW-0966">Cell projection</keyword>
<evidence type="ECO:0000256" key="3">
    <source>
        <dbReference type="ARBA" id="ARBA00010933"/>
    </source>
</evidence>
<keyword evidence="15 27" id="KW-1015">Disulfide bond</keyword>
<feature type="region of interest" description="Disordered" evidence="28">
    <location>
        <begin position="33"/>
        <end position="91"/>
    </location>
</feature>
<dbReference type="PROSITE" id="PS51132">
    <property type="entry name" value="OLF"/>
    <property type="match status" value="1"/>
</dbReference>
<evidence type="ECO:0000256" key="16">
    <source>
        <dbReference type="ARBA" id="ARBA00023170"/>
    </source>
</evidence>
<dbReference type="Pfam" id="PF02793">
    <property type="entry name" value="HRM"/>
    <property type="match status" value="1"/>
</dbReference>
<dbReference type="SMART" id="SM00303">
    <property type="entry name" value="GPS"/>
    <property type="match status" value="1"/>
</dbReference>
<organism evidence="36 37">
    <name type="scientific">Balaenoptera musculus</name>
    <name type="common">Blue whale</name>
    <dbReference type="NCBI Taxonomy" id="9771"/>
    <lineage>
        <taxon>Eukaryota</taxon>
        <taxon>Metazoa</taxon>
        <taxon>Chordata</taxon>
        <taxon>Craniata</taxon>
        <taxon>Vertebrata</taxon>
        <taxon>Euteleostomi</taxon>
        <taxon>Mammalia</taxon>
        <taxon>Eutheria</taxon>
        <taxon>Laurasiatheria</taxon>
        <taxon>Artiodactyla</taxon>
        <taxon>Whippomorpha</taxon>
        <taxon>Cetacea</taxon>
        <taxon>Mysticeti</taxon>
        <taxon>Balaenopteridae</taxon>
        <taxon>Balaenoptera</taxon>
    </lineage>
</organism>
<feature type="compositionally biased region" description="Polar residues" evidence="28">
    <location>
        <begin position="1193"/>
        <end position="1208"/>
    </location>
</feature>
<dbReference type="InterPro" id="IPR017983">
    <property type="entry name" value="GPCR_2_secretin-like_CS"/>
</dbReference>
<evidence type="ECO:0000259" key="31">
    <source>
        <dbReference type="PROSITE" id="PS50221"/>
    </source>
</evidence>
<name>A0A8B8XHE5_BALMU</name>
<feature type="transmembrane region" description="Helical" evidence="29">
    <location>
        <begin position="1121"/>
        <end position="1144"/>
    </location>
</feature>
<dbReference type="Gene3D" id="1.20.1070.10">
    <property type="entry name" value="Rhodopsin 7-helix transmembrane proteins"/>
    <property type="match status" value="1"/>
</dbReference>
<feature type="transmembrane region" description="Helical" evidence="29">
    <location>
        <begin position="935"/>
        <end position="958"/>
    </location>
</feature>
<feature type="region of interest" description="Disordered" evidence="28">
    <location>
        <begin position="1492"/>
        <end position="1516"/>
    </location>
</feature>
<dbReference type="SUPFAM" id="SSF81321">
    <property type="entry name" value="Family A G protein-coupled receptor-like"/>
    <property type="match status" value="1"/>
</dbReference>
<keyword evidence="4" id="KW-1003">Cell membrane</keyword>
<feature type="disulfide bond" evidence="27">
    <location>
        <begin position="204"/>
        <end position="386"/>
    </location>
</feature>
<dbReference type="PROSITE" id="PS50221">
    <property type="entry name" value="GAIN_B"/>
    <property type="match status" value="1"/>
</dbReference>
<comment type="similarity">
    <text evidence="3">Belongs to the G-protein coupled receptor 2 family. LN-TM7 subfamily.</text>
</comment>
<feature type="transmembrane region" description="Helical" evidence="29">
    <location>
        <begin position="1077"/>
        <end position="1100"/>
    </location>
</feature>
<dbReference type="RefSeq" id="XP_036709143.1">
    <property type="nucleotide sequence ID" value="XM_036853248.1"/>
</dbReference>
<dbReference type="InterPro" id="IPR036445">
    <property type="entry name" value="GPCR_2_extracell_dom_sf"/>
</dbReference>
<protein>
    <recommendedName>
        <fullName evidence="22">Adhesion G protein-coupled receptor L3</fullName>
    </recommendedName>
    <alternativeName>
        <fullName evidence="23">Latrophilin-3</fullName>
    </alternativeName>
</protein>
<keyword evidence="13" id="KW-0297">G-protein coupled receptor</keyword>
<dbReference type="InterPro" id="IPR003924">
    <property type="entry name" value="GPCR_2_latrophilin"/>
</dbReference>
<dbReference type="PRINTS" id="PR01444">
    <property type="entry name" value="LATROPHILIN"/>
</dbReference>
<dbReference type="Pfam" id="PF02354">
    <property type="entry name" value="Latrophilin"/>
    <property type="match status" value="2"/>
</dbReference>
<accession>A0A8B8XHE5</accession>
<evidence type="ECO:0000313" key="37">
    <source>
        <dbReference type="RefSeq" id="XP_036709143.1"/>
    </source>
</evidence>
<evidence type="ECO:0000256" key="10">
    <source>
        <dbReference type="ARBA" id="ARBA00022949"/>
    </source>
</evidence>
<dbReference type="GO" id="GO:0045211">
    <property type="term" value="C:postsynaptic membrane"/>
    <property type="evidence" value="ECO:0007669"/>
    <property type="project" value="UniProtKB-SubCell"/>
</dbReference>
<feature type="region of interest" description="Disordered" evidence="28">
    <location>
        <begin position="1193"/>
        <end position="1215"/>
    </location>
</feature>
<evidence type="ECO:0000256" key="7">
    <source>
        <dbReference type="ARBA" id="ARBA00022723"/>
    </source>
</evidence>
<evidence type="ECO:0000256" key="17">
    <source>
        <dbReference type="ARBA" id="ARBA00023180"/>
    </source>
</evidence>
<dbReference type="InterPro" id="IPR032471">
    <property type="entry name" value="AGRL2-4_GAIN_subdom_A"/>
</dbReference>
<keyword evidence="14 29" id="KW-0472">Membrane</keyword>
<dbReference type="Pfam" id="PF02140">
    <property type="entry name" value="SUEL_Lectin"/>
    <property type="match status" value="1"/>
</dbReference>
<evidence type="ECO:0000259" key="34">
    <source>
        <dbReference type="PROSITE" id="PS50261"/>
    </source>
</evidence>
<feature type="chain" id="PRO_5034153445" description="Adhesion G protein-coupled receptor L3" evidence="30">
    <location>
        <begin position="26"/>
        <end position="1516"/>
    </location>
</feature>
<dbReference type="PRINTS" id="PR00249">
    <property type="entry name" value="GPCRSECRETIN"/>
</dbReference>
<evidence type="ECO:0000256" key="9">
    <source>
        <dbReference type="ARBA" id="ARBA00022734"/>
    </source>
</evidence>
<dbReference type="Pfam" id="PF16489">
    <property type="entry name" value="GAIN"/>
    <property type="match status" value="1"/>
</dbReference>
<evidence type="ECO:0000256" key="13">
    <source>
        <dbReference type="ARBA" id="ARBA00023040"/>
    </source>
</evidence>
<evidence type="ECO:0000259" key="32">
    <source>
        <dbReference type="PROSITE" id="PS50227"/>
    </source>
</evidence>
<dbReference type="GO" id="GO:0030424">
    <property type="term" value="C:axon"/>
    <property type="evidence" value="ECO:0007669"/>
    <property type="project" value="UniProtKB-SubCell"/>
</dbReference>
<dbReference type="InterPro" id="IPR000203">
    <property type="entry name" value="GPS"/>
</dbReference>
<dbReference type="InterPro" id="IPR003334">
    <property type="entry name" value="GPCR_2_latrophilin_rcpt_C"/>
</dbReference>
<feature type="domain" description="G-protein coupled receptors family 2 profile 1" evidence="32">
    <location>
        <begin position="567"/>
        <end position="623"/>
    </location>
</feature>
<dbReference type="FunFam" id="4.10.1240.10:FF:000004">
    <property type="entry name" value="Adhesion G protein-coupled receptor L3"/>
    <property type="match status" value="1"/>
</dbReference>
<dbReference type="GO" id="GO:0160221">
    <property type="term" value="P:Rho-activating G protein-coupled receptor signaling pathway"/>
    <property type="evidence" value="ECO:0007669"/>
    <property type="project" value="UniProtKB-ARBA"/>
</dbReference>
<evidence type="ECO:0000256" key="25">
    <source>
        <dbReference type="ARBA" id="ARBA00093488"/>
    </source>
</evidence>